<dbReference type="GeneID" id="104608131"/>
<dbReference type="KEGG" id="nnu:104608131"/>
<protein>
    <submittedName>
        <fullName evidence="2">Uncharacterized protein LOC104608131</fullName>
    </submittedName>
</protein>
<gene>
    <name evidence="2" type="primary">LOC104608131</name>
</gene>
<dbReference type="Proteomes" id="UP000189703">
    <property type="component" value="Unplaced"/>
</dbReference>
<proteinExistence type="predicted"/>
<evidence type="ECO:0000313" key="2">
    <source>
        <dbReference type="RefSeq" id="XP_010272327.2"/>
    </source>
</evidence>
<keyword evidence="1" id="KW-1185">Reference proteome</keyword>
<organism evidence="1 2">
    <name type="scientific">Nelumbo nucifera</name>
    <name type="common">Sacred lotus</name>
    <dbReference type="NCBI Taxonomy" id="4432"/>
    <lineage>
        <taxon>Eukaryota</taxon>
        <taxon>Viridiplantae</taxon>
        <taxon>Streptophyta</taxon>
        <taxon>Embryophyta</taxon>
        <taxon>Tracheophyta</taxon>
        <taxon>Spermatophyta</taxon>
        <taxon>Magnoliopsida</taxon>
        <taxon>Proteales</taxon>
        <taxon>Nelumbonaceae</taxon>
        <taxon>Nelumbo</taxon>
    </lineage>
</organism>
<dbReference type="AlphaFoldDB" id="A0A1U8AVZ4"/>
<reference evidence="2" key="1">
    <citation type="submission" date="2025-08" db="UniProtKB">
        <authorList>
            <consortium name="RefSeq"/>
        </authorList>
    </citation>
    <scope>IDENTIFICATION</scope>
</reference>
<accession>A0A1U8AVZ4</accession>
<evidence type="ECO:0000313" key="1">
    <source>
        <dbReference type="Proteomes" id="UP000189703"/>
    </source>
</evidence>
<sequence length="215" mass="23904">MFTEGEAKMARVGQLLAIFFLICTSFASCSSESCNNTLERGRALFEKAVVNEFLERIFDCSLTKYVKNNYKELYGALQVRGVKAGTKANELLYKLYGDADSSCSQYCEVYQSDIYGRRAAYFTYRNNLPYNQICNQSTPRHCSVAPMVLINQVNPTCLPDSCATGQRPVTVDNPVPNGTGGSEPNSSASRSFSTLFVVKQLLFPVVVLISFLHVY</sequence>
<dbReference type="RefSeq" id="XP_010272327.2">
    <property type="nucleotide sequence ID" value="XM_010274025.2"/>
</dbReference>
<name>A0A1U8AVZ4_NELNU</name>